<dbReference type="InterPro" id="IPR039262">
    <property type="entry name" value="DTWD2/TAPT"/>
</dbReference>
<dbReference type="EC" id="2.5.1.25" evidence="1"/>
<evidence type="ECO:0000313" key="7">
    <source>
        <dbReference type="Proteomes" id="UP000619761"/>
    </source>
</evidence>
<evidence type="ECO:0000256" key="1">
    <source>
        <dbReference type="ARBA" id="ARBA00012386"/>
    </source>
</evidence>
<dbReference type="EMBL" id="BMYZ01000001">
    <property type="protein sequence ID" value="GGY74148.1"/>
    <property type="molecule type" value="Genomic_DNA"/>
</dbReference>
<evidence type="ECO:0000256" key="3">
    <source>
        <dbReference type="ARBA" id="ARBA00022691"/>
    </source>
</evidence>
<proteinExistence type="predicted"/>
<accession>A0ABQ3B5J0</accession>
<dbReference type="Proteomes" id="UP000619761">
    <property type="component" value="Unassembled WGS sequence"/>
</dbReference>
<dbReference type="RefSeq" id="WP_189417889.1">
    <property type="nucleotide sequence ID" value="NZ_BMYZ01000001.1"/>
</dbReference>
<dbReference type="InterPro" id="IPR005636">
    <property type="entry name" value="DTW"/>
</dbReference>
<gene>
    <name evidence="6" type="primary">yfiP</name>
    <name evidence="6" type="ORF">GCM10011613_19370</name>
</gene>
<reference evidence="7" key="1">
    <citation type="journal article" date="2019" name="Int. J. Syst. Evol. Microbiol.">
        <title>The Global Catalogue of Microorganisms (GCM) 10K type strain sequencing project: providing services to taxonomists for standard genome sequencing and annotation.</title>
        <authorList>
            <consortium name="The Broad Institute Genomics Platform"/>
            <consortium name="The Broad Institute Genome Sequencing Center for Infectious Disease"/>
            <person name="Wu L."/>
            <person name="Ma J."/>
        </authorList>
    </citation>
    <scope>NUCLEOTIDE SEQUENCE [LARGE SCALE GENOMIC DNA]</scope>
    <source>
        <strain evidence="7">KCTC 32239</strain>
    </source>
</reference>
<keyword evidence="7" id="KW-1185">Reference proteome</keyword>
<keyword evidence="4" id="KW-0819">tRNA processing</keyword>
<dbReference type="Pfam" id="PF03942">
    <property type="entry name" value="DTW"/>
    <property type="match status" value="1"/>
</dbReference>
<evidence type="ECO:0000256" key="4">
    <source>
        <dbReference type="ARBA" id="ARBA00022694"/>
    </source>
</evidence>
<comment type="caution">
    <text evidence="6">The sequence shown here is derived from an EMBL/GenBank/DDBJ whole genome shotgun (WGS) entry which is preliminary data.</text>
</comment>
<dbReference type="PANTHER" id="PTHR21392:SF1">
    <property type="entry name" value="TRNA-URIDINE AMINOCARBOXYPROPYLTRANSFERASE"/>
    <property type="match status" value="1"/>
</dbReference>
<evidence type="ECO:0000313" key="6">
    <source>
        <dbReference type="EMBL" id="GGY74148.1"/>
    </source>
</evidence>
<protein>
    <recommendedName>
        <fullName evidence="1">tRNA-uridine aminocarboxypropyltransferase</fullName>
        <ecNumber evidence="1">2.5.1.25</ecNumber>
    </recommendedName>
</protein>
<organism evidence="6 7">
    <name type="scientific">Cellvibrio zantedeschiae</name>
    <dbReference type="NCBI Taxonomy" id="1237077"/>
    <lineage>
        <taxon>Bacteria</taxon>
        <taxon>Pseudomonadati</taxon>
        <taxon>Pseudomonadota</taxon>
        <taxon>Gammaproteobacteria</taxon>
        <taxon>Cellvibrionales</taxon>
        <taxon>Cellvibrionaceae</taxon>
        <taxon>Cellvibrio</taxon>
    </lineage>
</organism>
<keyword evidence="3" id="KW-0949">S-adenosyl-L-methionine</keyword>
<feature type="domain" description="DTW" evidence="5">
    <location>
        <begin position="31"/>
        <end position="226"/>
    </location>
</feature>
<dbReference type="SMART" id="SM01144">
    <property type="entry name" value="DTW"/>
    <property type="match status" value="1"/>
</dbReference>
<name>A0ABQ3B5J0_9GAMM</name>
<evidence type="ECO:0000259" key="5">
    <source>
        <dbReference type="SMART" id="SM01144"/>
    </source>
</evidence>
<keyword evidence="2" id="KW-0808">Transferase</keyword>
<evidence type="ECO:0000256" key="2">
    <source>
        <dbReference type="ARBA" id="ARBA00022679"/>
    </source>
</evidence>
<sequence>MQHLTTKNQFQLLRERCIADSTRVFSARGKSVVRCEQCQLAAYACICDWQPQLQSHVEFVLLLHRIEIFKPTNTGRLIADLFPRTHAYCWSRTEPDQALLDLLQDENRQCFIVFPADTPEAKAKPREVFSEVPDNNKIKTFILLDATWKQSSRMFHLSRWLESVPCISLPQGALRGYAVRKSHQEDYLSTAEAAALCLQMAGENTNSERLLDYFQLFNEHYLATRGCYPPIVGELHERLAALKMPA</sequence>
<dbReference type="PANTHER" id="PTHR21392">
    <property type="entry name" value="TRNA-URIDINE AMINOCARBOXYPROPYLTRANSFERASE 2"/>
    <property type="match status" value="1"/>
</dbReference>